<keyword evidence="3" id="KW-1185">Reference proteome</keyword>
<gene>
    <name evidence="2" type="ORF">RFM23_11310</name>
</gene>
<reference evidence="2 3" key="1">
    <citation type="submission" date="2023-08" db="EMBL/GenBank/DDBJ databases">
        <title>Implementing the SeqCode for naming new Mesorhizobium species isolated from Vachellia karroo root nodules.</title>
        <authorList>
            <person name="Van Lill M."/>
        </authorList>
    </citation>
    <scope>NUCLEOTIDE SEQUENCE [LARGE SCALE GENOMIC DNA]</scope>
    <source>
        <strain evidence="2 3">VK4B</strain>
    </source>
</reference>
<evidence type="ECO:0000256" key="1">
    <source>
        <dbReference type="SAM" id="MobiDB-lite"/>
    </source>
</evidence>
<feature type="region of interest" description="Disordered" evidence="1">
    <location>
        <begin position="42"/>
        <end position="69"/>
    </location>
</feature>
<evidence type="ECO:0000313" key="2">
    <source>
        <dbReference type="EMBL" id="MDX8538206.1"/>
    </source>
</evidence>
<dbReference type="RefSeq" id="WP_320320436.1">
    <property type="nucleotide sequence ID" value="NZ_JAVIIP010000005.1"/>
</dbReference>
<feature type="compositionally biased region" description="Basic residues" evidence="1">
    <location>
        <begin position="55"/>
        <end position="69"/>
    </location>
</feature>
<sequence length="69" mass="8024">MPVRIDAPFSTRCLRLSLFSSSAMAFRYRAIRSAYVIDPPDEQRVSADGVMPQPRQKRRREARRRSSIL</sequence>
<name>A0ABU5ALS4_9HYPH</name>
<dbReference type="EMBL" id="JAVIIP010000005">
    <property type="protein sequence ID" value="MDX8538206.1"/>
    <property type="molecule type" value="Genomic_DNA"/>
</dbReference>
<accession>A0ABU5ALS4</accession>
<dbReference type="Proteomes" id="UP001276564">
    <property type="component" value="Unassembled WGS sequence"/>
</dbReference>
<organism evidence="2 3">
    <name type="scientific">Mesorhizobium abyssinicae</name>
    <dbReference type="NCBI Taxonomy" id="1209958"/>
    <lineage>
        <taxon>Bacteria</taxon>
        <taxon>Pseudomonadati</taxon>
        <taxon>Pseudomonadota</taxon>
        <taxon>Alphaproteobacteria</taxon>
        <taxon>Hyphomicrobiales</taxon>
        <taxon>Phyllobacteriaceae</taxon>
        <taxon>Mesorhizobium</taxon>
    </lineage>
</organism>
<protein>
    <submittedName>
        <fullName evidence="2">Uncharacterized protein</fullName>
    </submittedName>
</protein>
<evidence type="ECO:0000313" key="3">
    <source>
        <dbReference type="Proteomes" id="UP001276564"/>
    </source>
</evidence>
<comment type="caution">
    <text evidence="2">The sequence shown here is derived from an EMBL/GenBank/DDBJ whole genome shotgun (WGS) entry which is preliminary data.</text>
</comment>
<proteinExistence type="predicted"/>